<dbReference type="InterPro" id="IPR000873">
    <property type="entry name" value="AMP-dep_synth/lig_dom"/>
</dbReference>
<comment type="catalytic activity">
    <reaction evidence="5">
        <text>a long-chain fatty acid + ATP + CoA = a long-chain fatty acyl-CoA + AMP + diphosphate</text>
        <dbReference type="Rhea" id="RHEA:15421"/>
        <dbReference type="ChEBI" id="CHEBI:30616"/>
        <dbReference type="ChEBI" id="CHEBI:33019"/>
        <dbReference type="ChEBI" id="CHEBI:57287"/>
        <dbReference type="ChEBI" id="CHEBI:57560"/>
        <dbReference type="ChEBI" id="CHEBI:83139"/>
        <dbReference type="ChEBI" id="CHEBI:456215"/>
        <dbReference type="EC" id="6.2.1.3"/>
    </reaction>
    <physiologicalReaction direction="left-to-right" evidence="5">
        <dbReference type="Rhea" id="RHEA:15422"/>
    </physiologicalReaction>
</comment>
<gene>
    <name evidence="8" type="ORF">EV193_102551</name>
</gene>
<protein>
    <recommendedName>
        <fullName evidence="6">Acyl-CoA synthetase</fullName>
    </recommendedName>
</protein>
<feature type="domain" description="AMP-dependent synthetase/ligase" evidence="7">
    <location>
        <begin position="22"/>
        <end position="435"/>
    </location>
</feature>
<evidence type="ECO:0000256" key="4">
    <source>
        <dbReference type="ARBA" id="ARBA00023098"/>
    </source>
</evidence>
<evidence type="ECO:0000256" key="2">
    <source>
        <dbReference type="ARBA" id="ARBA00022598"/>
    </source>
</evidence>
<dbReference type="PANTHER" id="PTHR43272:SF32">
    <property type="entry name" value="AMP-DEPENDENT SYNTHETASE_LIGASE DOMAIN-CONTAINING PROTEIN"/>
    <property type="match status" value="1"/>
</dbReference>
<keyword evidence="4" id="KW-0443">Lipid metabolism</keyword>
<dbReference type="InterPro" id="IPR042099">
    <property type="entry name" value="ANL_N_sf"/>
</dbReference>
<evidence type="ECO:0000256" key="3">
    <source>
        <dbReference type="ARBA" id="ARBA00022832"/>
    </source>
</evidence>
<dbReference type="OrthoDB" id="9803968at2"/>
<dbReference type="GO" id="GO:0016020">
    <property type="term" value="C:membrane"/>
    <property type="evidence" value="ECO:0007669"/>
    <property type="project" value="TreeGrafter"/>
</dbReference>
<evidence type="ECO:0000256" key="1">
    <source>
        <dbReference type="ARBA" id="ARBA00006432"/>
    </source>
</evidence>
<proteinExistence type="inferred from homology"/>
<comment type="similarity">
    <text evidence="1">Belongs to the ATP-dependent AMP-binding enzyme family.</text>
</comment>
<comment type="caution">
    <text evidence="8">The sequence shown here is derived from an EMBL/GenBank/DDBJ whole genome shotgun (WGS) entry which is preliminary data.</text>
</comment>
<dbReference type="Pfam" id="PF00501">
    <property type="entry name" value="AMP-binding"/>
    <property type="match status" value="1"/>
</dbReference>
<dbReference type="AlphaFoldDB" id="A0A4Q7L4Y2"/>
<dbReference type="InterPro" id="IPR045851">
    <property type="entry name" value="AMP-bd_C_sf"/>
</dbReference>
<sequence length="622" mass="67303">MTTEDDCARAIAGLTIPALVHRNATEFGALPALTTMDAPDPVTLTWAELRDEVAALTFGLEDAGLRTGDRMLIMMSARTEHWITDLAAVHLGAVPCTAYHTLSPDQLRYLGRHSKAPVVVLEGRAELDRWRPILDDLPDLRTVLVLDEDAIPDADPRFRALSEVLDTGRKHYVPQRFEELWRAVSPEDPVTLLYTSGTTGDPKGVLLSHTNALYQAAALEAMVPLPAHAPSVSYLPLAHIAERELGIYIPIFRAGQVHICADPGQLVGTLRQVRPVSFFGVPRVWEKMIAAVRSIVDLLPEGQPAAFERAHALTLRAYQLRSNGASVPSGLARQVAEVDEAVLKPIREMLGLGNVIWAGSGAAPIPVDALNDLAGLGIEVLEVWGMTETTGTATINTPERFRPGTVGLPNPGMRVKLAEDGEILVRGPLVCLGYLQPDGSVEPQTDADGWLATGDVGTLDADGYLTIVDRKKELIITSSGKNISPARIEGLLRAHPLIGHAVAVGDRRPYVTAIVVLDEETAPAWARSHGIDTAADDPTALAEHPAVLAEVENAVTAANAKLARAEQIKKYQVLGRPWTPDSGELTPTLKLRRRVIGERFADLIDGLYETEREKSDDHALHT</sequence>
<keyword evidence="9" id="KW-1185">Reference proteome</keyword>
<dbReference type="GO" id="GO:0004467">
    <property type="term" value="F:long-chain fatty acid-CoA ligase activity"/>
    <property type="evidence" value="ECO:0007669"/>
    <property type="project" value="UniProtKB-EC"/>
</dbReference>
<dbReference type="PANTHER" id="PTHR43272">
    <property type="entry name" value="LONG-CHAIN-FATTY-ACID--COA LIGASE"/>
    <property type="match status" value="1"/>
</dbReference>
<evidence type="ECO:0000256" key="6">
    <source>
        <dbReference type="ARBA" id="ARBA00032875"/>
    </source>
</evidence>
<dbReference type="Pfam" id="PF23562">
    <property type="entry name" value="AMP-binding_C_3"/>
    <property type="match status" value="1"/>
</dbReference>
<dbReference type="EMBL" id="SGWQ01000002">
    <property type="protein sequence ID" value="RZS43571.1"/>
    <property type="molecule type" value="Genomic_DNA"/>
</dbReference>
<organism evidence="8 9">
    <name type="scientific">Herbihabitans rhizosphaerae</name>
    <dbReference type="NCBI Taxonomy" id="1872711"/>
    <lineage>
        <taxon>Bacteria</taxon>
        <taxon>Bacillati</taxon>
        <taxon>Actinomycetota</taxon>
        <taxon>Actinomycetes</taxon>
        <taxon>Pseudonocardiales</taxon>
        <taxon>Pseudonocardiaceae</taxon>
        <taxon>Herbihabitans</taxon>
    </lineage>
</organism>
<accession>A0A4Q7L4Y2</accession>
<reference evidence="8 9" key="1">
    <citation type="submission" date="2019-02" db="EMBL/GenBank/DDBJ databases">
        <title>Genomic Encyclopedia of Type Strains, Phase IV (KMG-IV): sequencing the most valuable type-strain genomes for metagenomic binning, comparative biology and taxonomic classification.</title>
        <authorList>
            <person name="Goeker M."/>
        </authorList>
    </citation>
    <scope>NUCLEOTIDE SEQUENCE [LARGE SCALE GENOMIC DNA]</scope>
    <source>
        <strain evidence="8 9">DSM 101727</strain>
    </source>
</reference>
<evidence type="ECO:0000256" key="5">
    <source>
        <dbReference type="ARBA" id="ARBA00024484"/>
    </source>
</evidence>
<dbReference type="Gene3D" id="3.40.50.12780">
    <property type="entry name" value="N-terminal domain of ligase-like"/>
    <property type="match status" value="1"/>
</dbReference>
<dbReference type="SUPFAM" id="SSF56801">
    <property type="entry name" value="Acetyl-CoA synthetase-like"/>
    <property type="match status" value="1"/>
</dbReference>
<dbReference type="Proteomes" id="UP000294257">
    <property type="component" value="Unassembled WGS sequence"/>
</dbReference>
<name>A0A4Q7L4Y2_9PSEU</name>
<evidence type="ECO:0000259" key="7">
    <source>
        <dbReference type="Pfam" id="PF00501"/>
    </source>
</evidence>
<dbReference type="Gene3D" id="3.30.300.30">
    <property type="match status" value="1"/>
</dbReference>
<dbReference type="CDD" id="cd05907">
    <property type="entry name" value="VL_LC_FACS_like"/>
    <property type="match status" value="1"/>
</dbReference>
<dbReference type="PROSITE" id="PS00455">
    <property type="entry name" value="AMP_BINDING"/>
    <property type="match status" value="1"/>
</dbReference>
<keyword evidence="3" id="KW-0276">Fatty acid metabolism</keyword>
<evidence type="ECO:0000313" key="8">
    <source>
        <dbReference type="EMBL" id="RZS43571.1"/>
    </source>
</evidence>
<keyword evidence="2" id="KW-0436">Ligase</keyword>
<dbReference type="RefSeq" id="WP_130343396.1">
    <property type="nucleotide sequence ID" value="NZ_SGWQ01000002.1"/>
</dbReference>
<dbReference type="InterPro" id="IPR020845">
    <property type="entry name" value="AMP-binding_CS"/>
</dbReference>
<evidence type="ECO:0000313" key="9">
    <source>
        <dbReference type="Proteomes" id="UP000294257"/>
    </source>
</evidence>